<protein>
    <submittedName>
        <fullName evidence="2">Uncharacterized protein</fullName>
    </submittedName>
</protein>
<reference evidence="3" key="1">
    <citation type="journal article" date="2013" name="Nat. Genet.">
        <title>The draft genomes of soft-shell turtle and green sea turtle yield insights into the development and evolution of the turtle-specific body plan.</title>
        <authorList>
            <person name="Wang Z."/>
            <person name="Pascual-Anaya J."/>
            <person name="Zadissa A."/>
            <person name="Li W."/>
            <person name="Niimura Y."/>
            <person name="Huang Z."/>
            <person name="Li C."/>
            <person name="White S."/>
            <person name="Xiong Z."/>
            <person name="Fang D."/>
            <person name="Wang B."/>
            <person name="Ming Y."/>
            <person name="Chen Y."/>
            <person name="Zheng Y."/>
            <person name="Kuraku S."/>
            <person name="Pignatelli M."/>
            <person name="Herrero J."/>
            <person name="Beal K."/>
            <person name="Nozawa M."/>
            <person name="Li Q."/>
            <person name="Wang J."/>
            <person name="Zhang H."/>
            <person name="Yu L."/>
            <person name="Shigenobu S."/>
            <person name="Wang J."/>
            <person name="Liu J."/>
            <person name="Flicek P."/>
            <person name="Searle S."/>
            <person name="Wang J."/>
            <person name="Kuratani S."/>
            <person name="Yin Y."/>
            <person name="Aken B."/>
            <person name="Zhang G."/>
            <person name="Irie N."/>
        </authorList>
    </citation>
    <scope>NUCLEOTIDE SEQUENCE [LARGE SCALE GENOMIC DNA]</scope>
</reference>
<evidence type="ECO:0000313" key="2">
    <source>
        <dbReference type="EMBL" id="EMP35371.1"/>
    </source>
</evidence>
<name>M7BBR2_CHEMY</name>
<keyword evidence="3" id="KW-1185">Reference proteome</keyword>
<accession>M7BBR2</accession>
<feature type="region of interest" description="Disordered" evidence="1">
    <location>
        <begin position="1"/>
        <end position="28"/>
    </location>
</feature>
<organism evidence="2 3">
    <name type="scientific">Chelonia mydas</name>
    <name type="common">Green sea-turtle</name>
    <name type="synonym">Chelonia agassizi</name>
    <dbReference type="NCBI Taxonomy" id="8469"/>
    <lineage>
        <taxon>Eukaryota</taxon>
        <taxon>Metazoa</taxon>
        <taxon>Chordata</taxon>
        <taxon>Craniata</taxon>
        <taxon>Vertebrata</taxon>
        <taxon>Euteleostomi</taxon>
        <taxon>Archelosauria</taxon>
        <taxon>Testudinata</taxon>
        <taxon>Testudines</taxon>
        <taxon>Cryptodira</taxon>
        <taxon>Durocryptodira</taxon>
        <taxon>Americhelydia</taxon>
        <taxon>Chelonioidea</taxon>
        <taxon>Cheloniidae</taxon>
        <taxon>Chelonia</taxon>
    </lineage>
</organism>
<evidence type="ECO:0000256" key="1">
    <source>
        <dbReference type="SAM" id="MobiDB-lite"/>
    </source>
</evidence>
<feature type="compositionally biased region" description="Basic and acidic residues" evidence="1">
    <location>
        <begin position="1"/>
        <end position="17"/>
    </location>
</feature>
<gene>
    <name evidence="2" type="ORF">UY3_07333</name>
</gene>
<dbReference type="Proteomes" id="UP000031443">
    <property type="component" value="Unassembled WGS sequence"/>
</dbReference>
<dbReference type="AlphaFoldDB" id="M7BBR2"/>
<dbReference type="EMBL" id="KB528689">
    <property type="protein sequence ID" value="EMP35371.1"/>
    <property type="molecule type" value="Genomic_DNA"/>
</dbReference>
<evidence type="ECO:0000313" key="3">
    <source>
        <dbReference type="Proteomes" id="UP000031443"/>
    </source>
</evidence>
<proteinExistence type="predicted"/>
<sequence length="67" mass="7680">MQPIPEKRTRCGKRTEGQRMLNTPRSTDGKNCRRATFYESKECDITKSCGIFGSRSDCCSFKPNELK</sequence>